<dbReference type="InterPro" id="IPR036388">
    <property type="entry name" value="WH-like_DNA-bd_sf"/>
</dbReference>
<feature type="domain" description="RecX second three-helical" evidence="6">
    <location>
        <begin position="60"/>
        <end position="97"/>
    </location>
</feature>
<gene>
    <name evidence="5 9" type="primary">recX</name>
    <name evidence="9" type="ORF">GCM10011365_21040</name>
</gene>
<evidence type="ECO:0000313" key="9">
    <source>
        <dbReference type="EMBL" id="GGF99556.1"/>
    </source>
</evidence>
<dbReference type="GO" id="GO:0005737">
    <property type="term" value="C:cytoplasm"/>
    <property type="evidence" value="ECO:0007669"/>
    <property type="project" value="UniProtKB-SubCell"/>
</dbReference>
<comment type="function">
    <text evidence="5">Modulates RecA activity.</text>
</comment>
<evidence type="ECO:0000256" key="1">
    <source>
        <dbReference type="ARBA" id="ARBA00004496"/>
    </source>
</evidence>
<evidence type="ECO:0000259" key="7">
    <source>
        <dbReference type="Pfam" id="PF21981"/>
    </source>
</evidence>
<dbReference type="Pfam" id="PF02631">
    <property type="entry name" value="RecX_HTH2"/>
    <property type="match status" value="1"/>
</dbReference>
<organism evidence="9 10">
    <name type="scientific">Marinicella pacifica</name>
    <dbReference type="NCBI Taxonomy" id="1171543"/>
    <lineage>
        <taxon>Bacteria</taxon>
        <taxon>Pseudomonadati</taxon>
        <taxon>Pseudomonadota</taxon>
        <taxon>Gammaproteobacteria</taxon>
        <taxon>Lysobacterales</taxon>
        <taxon>Marinicellaceae</taxon>
        <taxon>Marinicella</taxon>
    </lineage>
</organism>
<evidence type="ECO:0000256" key="2">
    <source>
        <dbReference type="ARBA" id="ARBA00009695"/>
    </source>
</evidence>
<dbReference type="EMBL" id="BMEO01000010">
    <property type="protein sequence ID" value="GGF99556.1"/>
    <property type="molecule type" value="Genomic_DNA"/>
</dbReference>
<dbReference type="HAMAP" id="MF_01114">
    <property type="entry name" value="RecX"/>
    <property type="match status" value="1"/>
</dbReference>
<keyword evidence="10" id="KW-1185">Reference proteome</keyword>
<comment type="subcellular location">
    <subcellularLocation>
        <location evidence="1 5">Cytoplasm</location>
    </subcellularLocation>
</comment>
<dbReference type="InterPro" id="IPR053926">
    <property type="entry name" value="RecX_HTH_1st"/>
</dbReference>
<feature type="domain" description="RecX third three-helical" evidence="7">
    <location>
        <begin position="107"/>
        <end position="149"/>
    </location>
</feature>
<dbReference type="InterPro" id="IPR003783">
    <property type="entry name" value="Regulatory_RecX"/>
</dbReference>
<accession>A0A917CVV7</accession>
<keyword evidence="4 5" id="KW-0963">Cytoplasm</keyword>
<evidence type="ECO:0000256" key="3">
    <source>
        <dbReference type="ARBA" id="ARBA00018111"/>
    </source>
</evidence>
<evidence type="ECO:0000256" key="4">
    <source>
        <dbReference type="ARBA" id="ARBA00022490"/>
    </source>
</evidence>
<dbReference type="InterPro" id="IPR053924">
    <property type="entry name" value="RecX_HTH_2nd"/>
</dbReference>
<protein>
    <recommendedName>
        <fullName evidence="3 5">Regulatory protein RecX</fullName>
    </recommendedName>
</protein>
<evidence type="ECO:0000259" key="8">
    <source>
        <dbReference type="Pfam" id="PF21982"/>
    </source>
</evidence>
<evidence type="ECO:0000313" key="10">
    <source>
        <dbReference type="Proteomes" id="UP000605253"/>
    </source>
</evidence>
<comment type="similarity">
    <text evidence="2 5">Belongs to the RecX family.</text>
</comment>
<evidence type="ECO:0000259" key="6">
    <source>
        <dbReference type="Pfam" id="PF02631"/>
    </source>
</evidence>
<comment type="caution">
    <text evidence="9">The sequence shown here is derived from an EMBL/GenBank/DDBJ whole genome shotgun (WGS) entry which is preliminary data.</text>
</comment>
<name>A0A917CVV7_9GAMM</name>
<sequence length="150" mass="17163">MTAIDADQLAKAKSSAMASLAMREHSVLELQQKLARKNFTAAVIDQVVTELQQQNFLSNERFAEVYWRQRAEKGFGPVKISLELQQKGLEEAIIEHGLVAAEVDFEALIERVYQKKYHNKPCRDLKDKARRQGFLFRRGFPADAIRSVLD</sequence>
<dbReference type="InterPro" id="IPR053925">
    <property type="entry name" value="RecX_HTH_3rd"/>
</dbReference>
<feature type="domain" description="RecX first three-helical" evidence="8">
    <location>
        <begin position="12"/>
        <end position="51"/>
    </location>
</feature>
<dbReference type="PANTHER" id="PTHR33602:SF1">
    <property type="entry name" value="REGULATORY PROTEIN RECX FAMILY PROTEIN"/>
    <property type="match status" value="1"/>
</dbReference>
<dbReference type="AlphaFoldDB" id="A0A917CVV7"/>
<reference evidence="9" key="2">
    <citation type="submission" date="2020-09" db="EMBL/GenBank/DDBJ databases">
        <authorList>
            <person name="Sun Q."/>
            <person name="Zhou Y."/>
        </authorList>
    </citation>
    <scope>NUCLEOTIDE SEQUENCE</scope>
    <source>
        <strain evidence="9">CGMCC 1.12181</strain>
    </source>
</reference>
<dbReference type="Pfam" id="PF21982">
    <property type="entry name" value="RecX_HTH1"/>
    <property type="match status" value="1"/>
</dbReference>
<reference evidence="9" key="1">
    <citation type="journal article" date="2014" name="Int. J. Syst. Evol. Microbiol.">
        <title>Complete genome sequence of Corynebacterium casei LMG S-19264T (=DSM 44701T), isolated from a smear-ripened cheese.</title>
        <authorList>
            <consortium name="US DOE Joint Genome Institute (JGI-PGF)"/>
            <person name="Walter F."/>
            <person name="Albersmeier A."/>
            <person name="Kalinowski J."/>
            <person name="Ruckert C."/>
        </authorList>
    </citation>
    <scope>NUCLEOTIDE SEQUENCE</scope>
    <source>
        <strain evidence="9">CGMCC 1.12181</strain>
    </source>
</reference>
<dbReference type="Pfam" id="PF21981">
    <property type="entry name" value="RecX_HTH3"/>
    <property type="match status" value="1"/>
</dbReference>
<proteinExistence type="inferred from homology"/>
<dbReference type="GO" id="GO:0006282">
    <property type="term" value="P:regulation of DNA repair"/>
    <property type="evidence" value="ECO:0007669"/>
    <property type="project" value="UniProtKB-UniRule"/>
</dbReference>
<dbReference type="PANTHER" id="PTHR33602">
    <property type="entry name" value="REGULATORY PROTEIN RECX FAMILY PROTEIN"/>
    <property type="match status" value="1"/>
</dbReference>
<dbReference type="RefSeq" id="WP_188365703.1">
    <property type="nucleotide sequence ID" value="NZ_BAABJF010000006.1"/>
</dbReference>
<evidence type="ECO:0000256" key="5">
    <source>
        <dbReference type="HAMAP-Rule" id="MF_01114"/>
    </source>
</evidence>
<dbReference type="Gene3D" id="1.10.10.10">
    <property type="entry name" value="Winged helix-like DNA-binding domain superfamily/Winged helix DNA-binding domain"/>
    <property type="match status" value="3"/>
</dbReference>
<dbReference type="Proteomes" id="UP000605253">
    <property type="component" value="Unassembled WGS sequence"/>
</dbReference>